<dbReference type="Proteomes" id="UP000299102">
    <property type="component" value="Unassembled WGS sequence"/>
</dbReference>
<accession>A0A4C1YGK7</accession>
<evidence type="ECO:0000313" key="2">
    <source>
        <dbReference type="Proteomes" id="UP000299102"/>
    </source>
</evidence>
<dbReference type="EMBL" id="BGZK01001186">
    <property type="protein sequence ID" value="GBP73769.1"/>
    <property type="molecule type" value="Genomic_DNA"/>
</dbReference>
<protein>
    <submittedName>
        <fullName evidence="1">Uncharacterized protein</fullName>
    </submittedName>
</protein>
<reference evidence="1 2" key="1">
    <citation type="journal article" date="2019" name="Commun. Biol.">
        <title>The bagworm genome reveals a unique fibroin gene that provides high tensile strength.</title>
        <authorList>
            <person name="Kono N."/>
            <person name="Nakamura H."/>
            <person name="Ohtoshi R."/>
            <person name="Tomita M."/>
            <person name="Numata K."/>
            <person name="Arakawa K."/>
        </authorList>
    </citation>
    <scope>NUCLEOTIDE SEQUENCE [LARGE SCALE GENOMIC DNA]</scope>
</reference>
<name>A0A4C1YGK7_EUMVA</name>
<sequence length="118" mass="13303">MDICNLKDTIYHNGGEWCRGAGSGAMASKCWHRNSLTRRKATAKDANSHLFSRFYEIVVARGYDLNPKIISCHQLQGEVSLGNLWLSFESNTSNGAMSFAEKRCIRDTKSKTSFYSKE</sequence>
<keyword evidence="2" id="KW-1185">Reference proteome</keyword>
<organism evidence="1 2">
    <name type="scientific">Eumeta variegata</name>
    <name type="common">Bagworm moth</name>
    <name type="synonym">Eumeta japonica</name>
    <dbReference type="NCBI Taxonomy" id="151549"/>
    <lineage>
        <taxon>Eukaryota</taxon>
        <taxon>Metazoa</taxon>
        <taxon>Ecdysozoa</taxon>
        <taxon>Arthropoda</taxon>
        <taxon>Hexapoda</taxon>
        <taxon>Insecta</taxon>
        <taxon>Pterygota</taxon>
        <taxon>Neoptera</taxon>
        <taxon>Endopterygota</taxon>
        <taxon>Lepidoptera</taxon>
        <taxon>Glossata</taxon>
        <taxon>Ditrysia</taxon>
        <taxon>Tineoidea</taxon>
        <taxon>Psychidae</taxon>
        <taxon>Oiketicinae</taxon>
        <taxon>Eumeta</taxon>
    </lineage>
</organism>
<proteinExistence type="predicted"/>
<comment type="caution">
    <text evidence="1">The sequence shown here is derived from an EMBL/GenBank/DDBJ whole genome shotgun (WGS) entry which is preliminary data.</text>
</comment>
<dbReference type="AlphaFoldDB" id="A0A4C1YGK7"/>
<evidence type="ECO:0000313" key="1">
    <source>
        <dbReference type="EMBL" id="GBP73769.1"/>
    </source>
</evidence>
<gene>
    <name evidence="1" type="ORF">EVAR_42941_1</name>
</gene>